<comment type="cofactor">
    <cofactor evidence="1">
        <name>Mo-bis(molybdopterin guanine dinucleotide)</name>
        <dbReference type="ChEBI" id="CHEBI:60539"/>
    </cofactor>
</comment>
<dbReference type="InterPro" id="IPR006657">
    <property type="entry name" value="MoPterin_dinucl-bd_dom"/>
</dbReference>
<evidence type="ECO:0000256" key="4">
    <source>
        <dbReference type="ARBA" id="ARBA00022723"/>
    </source>
</evidence>
<evidence type="ECO:0000259" key="7">
    <source>
        <dbReference type="Pfam" id="PF00384"/>
    </source>
</evidence>
<accession>A0ABX2K908</accession>
<dbReference type="RefSeq" id="WP_174470476.1">
    <property type="nucleotide sequence ID" value="NZ_JAGINN010000004.1"/>
</dbReference>
<protein>
    <submittedName>
        <fullName evidence="10">Molybdopterin-dependent oxidoreductase</fullName>
    </submittedName>
</protein>
<evidence type="ECO:0000256" key="3">
    <source>
        <dbReference type="ARBA" id="ARBA00022505"/>
    </source>
</evidence>
<evidence type="ECO:0000256" key="6">
    <source>
        <dbReference type="ARBA" id="ARBA00023002"/>
    </source>
</evidence>
<evidence type="ECO:0000259" key="9">
    <source>
        <dbReference type="Pfam" id="PF18364"/>
    </source>
</evidence>
<dbReference type="Gene3D" id="3.40.228.10">
    <property type="entry name" value="Dimethylsulfoxide Reductase, domain 2"/>
    <property type="match status" value="1"/>
</dbReference>
<dbReference type="Gene3D" id="3.40.50.740">
    <property type="match status" value="1"/>
</dbReference>
<dbReference type="Pfam" id="PF18364">
    <property type="entry name" value="Molybdopterin_N"/>
    <property type="match status" value="1"/>
</dbReference>
<keyword evidence="3" id="KW-0500">Molybdenum</keyword>
<gene>
    <name evidence="10" type="ORF">GBZ48_07645</name>
</gene>
<feature type="domain" description="Molybdopterin dinucleotide-binding" evidence="8">
    <location>
        <begin position="620"/>
        <end position="739"/>
    </location>
</feature>
<feature type="domain" description="Molybdopterin oxidoreductase N-terminal" evidence="9">
    <location>
        <begin position="8"/>
        <end position="45"/>
    </location>
</feature>
<reference evidence="10 11" key="1">
    <citation type="submission" date="2019-10" db="EMBL/GenBank/DDBJ databases">
        <title>Genome sequence of Azospirillum melinis.</title>
        <authorList>
            <person name="Ambrosini A."/>
            <person name="Sant'Anna F.H."/>
            <person name="Cassan F.D."/>
            <person name="Souza E.M."/>
            <person name="Passaglia L.M.P."/>
        </authorList>
    </citation>
    <scope>NUCLEOTIDE SEQUENCE [LARGE SCALE GENOMIC DNA]</scope>
    <source>
        <strain evidence="10 11">TMCY0552</strain>
    </source>
</reference>
<dbReference type="PANTHER" id="PTHR43742:SF10">
    <property type="entry name" value="TRIMETHYLAMINE-N-OXIDE REDUCTASE 2"/>
    <property type="match status" value="1"/>
</dbReference>
<dbReference type="CDD" id="cd02769">
    <property type="entry name" value="MopB_DMSOR-BSOR-TMAOR"/>
    <property type="match status" value="1"/>
</dbReference>
<evidence type="ECO:0000259" key="8">
    <source>
        <dbReference type="Pfam" id="PF01568"/>
    </source>
</evidence>
<dbReference type="InterPro" id="IPR009010">
    <property type="entry name" value="Asp_de-COase-like_dom_sf"/>
</dbReference>
<dbReference type="Proteomes" id="UP000605086">
    <property type="component" value="Unassembled WGS sequence"/>
</dbReference>
<comment type="caution">
    <text evidence="10">The sequence shown here is derived from an EMBL/GenBank/DDBJ whole genome shotgun (WGS) entry which is preliminary data.</text>
</comment>
<name>A0ABX2K908_9PROT</name>
<dbReference type="SUPFAM" id="SSF53706">
    <property type="entry name" value="Formate dehydrogenase/DMSO reductase, domains 1-3"/>
    <property type="match status" value="1"/>
</dbReference>
<keyword evidence="11" id="KW-1185">Reference proteome</keyword>
<dbReference type="PANTHER" id="PTHR43742">
    <property type="entry name" value="TRIMETHYLAMINE-N-OXIDE REDUCTASE"/>
    <property type="match status" value="1"/>
</dbReference>
<keyword evidence="6" id="KW-0560">Oxidoreductase</keyword>
<proteinExistence type="inferred from homology"/>
<dbReference type="CDD" id="cd02793">
    <property type="entry name" value="MopB_CT_DMSOR-BSOR-TMAOR"/>
    <property type="match status" value="1"/>
</dbReference>
<evidence type="ECO:0000256" key="1">
    <source>
        <dbReference type="ARBA" id="ARBA00001942"/>
    </source>
</evidence>
<keyword evidence="5" id="KW-0574">Periplasm</keyword>
<evidence type="ECO:0000313" key="10">
    <source>
        <dbReference type="EMBL" id="NUA99157.1"/>
    </source>
</evidence>
<comment type="similarity">
    <text evidence="2">Belongs to the prokaryotic molybdopterin-containing oxidoreductase family.</text>
</comment>
<dbReference type="InterPro" id="IPR041460">
    <property type="entry name" value="Molybdopterin_N"/>
</dbReference>
<dbReference type="InterPro" id="IPR041954">
    <property type="entry name" value="CT_DMSOR/BSOR/TMAOR"/>
</dbReference>
<dbReference type="Gene3D" id="3.90.55.10">
    <property type="entry name" value="Dimethylsulfoxide Reductase, domain 3"/>
    <property type="match status" value="1"/>
</dbReference>
<dbReference type="InterPro" id="IPR006655">
    <property type="entry name" value="Mopterin_OxRdtase_prok_CS"/>
</dbReference>
<dbReference type="InterPro" id="IPR050612">
    <property type="entry name" value="Prok_Mopterin_Oxidored"/>
</dbReference>
<evidence type="ECO:0000256" key="2">
    <source>
        <dbReference type="ARBA" id="ARBA00010312"/>
    </source>
</evidence>
<keyword evidence="4" id="KW-0479">Metal-binding</keyword>
<evidence type="ECO:0000313" key="11">
    <source>
        <dbReference type="Proteomes" id="UP000605086"/>
    </source>
</evidence>
<feature type="domain" description="Molybdopterin oxidoreductase" evidence="7">
    <location>
        <begin position="52"/>
        <end position="507"/>
    </location>
</feature>
<dbReference type="EMBL" id="WHOS01000007">
    <property type="protein sequence ID" value="NUA99157.1"/>
    <property type="molecule type" value="Genomic_DNA"/>
</dbReference>
<dbReference type="Pfam" id="PF01568">
    <property type="entry name" value="Molydop_binding"/>
    <property type="match status" value="1"/>
</dbReference>
<dbReference type="PROSITE" id="PS00932">
    <property type="entry name" value="MOLYBDOPTERIN_PROK_3"/>
    <property type="match status" value="1"/>
</dbReference>
<dbReference type="Gene3D" id="2.40.40.20">
    <property type="match status" value="1"/>
</dbReference>
<dbReference type="InterPro" id="IPR006656">
    <property type="entry name" value="Mopterin_OxRdtase"/>
</dbReference>
<dbReference type="SUPFAM" id="SSF50692">
    <property type="entry name" value="ADC-like"/>
    <property type="match status" value="1"/>
</dbReference>
<organism evidence="10 11">
    <name type="scientific">Azospirillum melinis</name>
    <dbReference type="NCBI Taxonomy" id="328839"/>
    <lineage>
        <taxon>Bacteria</taxon>
        <taxon>Pseudomonadati</taxon>
        <taxon>Pseudomonadota</taxon>
        <taxon>Alphaproteobacteria</taxon>
        <taxon>Rhodospirillales</taxon>
        <taxon>Azospirillaceae</taxon>
        <taxon>Azospirillum</taxon>
    </lineage>
</organism>
<sequence>MSSGDSFTATHWGVYRPRVADGRLTALDPAPWDGAPSAIGRSVVDGIDAPARIRRPAVREGFLRHGPASRDGRGREPFVEVSWDEALDLAARELDRVRRDHGNAAIFGGSYGWASAGRFHHAQSQLHRFLNCIGGYTAHSDTYSLGAGRVLMPRILASMDDLMLSHTAWTSLEKHCELFVAFGGLPARNAQVGSGGASDHLVKPALGRLAAGGVRFVNVSPVRHDLDDVPGAEWIAIRPGTDTAFMLGLAHTLVRDGLADGDFLARCTVGYEEFRRYLTGEADGVAKDAGWAAAIAGVPAETIATLARRMAGSRTMMNLAWSLQRAVHGEQPFWMGVTLAAMLGQIGTPGGGLGVGYSVMNTMGSGRRRVTGPRLPQGRNPVDTAIPVARIADMLLNPGASYRYNGQTRRYPDIRLVHWAGGNAFHHHQDINRLVRAWRRPETVIVQDPFWTAQAKFADIVLPATTALERDDIGGATGDRFLVWMARALDPVGEARDDHAILAGLAGRLGVEAEFTGGLTTEEWLERLYEECRFNAPVPLPDFRSFLAAGLAEIPLVEPEKVLLQAFRADPDGSPLPTPSGRIEIGSATIAGFGLPDCPGHPVWRDPAGHPGLAGDDGPLHLLSCQPATRLHSQYDHGAVSRESKIAGREPIRIHPGDAAARGICNGDVVRVFNRRGAFLAGAVLTEGIRPGVLQIATGAWYDPVDPDTDGSLDAHGNPNMVTPDTGTSDLAQGCSAQSALVEVERVTGPLPEIRAFQPPRFVGRHET</sequence>
<evidence type="ECO:0000256" key="5">
    <source>
        <dbReference type="ARBA" id="ARBA00022764"/>
    </source>
</evidence>
<dbReference type="Pfam" id="PF00384">
    <property type="entry name" value="Molybdopterin"/>
    <property type="match status" value="1"/>
</dbReference>